<evidence type="ECO:0000313" key="2">
    <source>
        <dbReference type="Proteomes" id="UP001174909"/>
    </source>
</evidence>
<reference evidence="1" key="1">
    <citation type="submission" date="2023-03" db="EMBL/GenBank/DDBJ databases">
        <authorList>
            <person name="Steffen K."/>
            <person name="Cardenas P."/>
        </authorList>
    </citation>
    <scope>NUCLEOTIDE SEQUENCE</scope>
</reference>
<protein>
    <submittedName>
        <fullName evidence="1">Uncharacterized protein</fullName>
    </submittedName>
</protein>
<keyword evidence="2" id="KW-1185">Reference proteome</keyword>
<dbReference type="Proteomes" id="UP001174909">
    <property type="component" value="Unassembled WGS sequence"/>
</dbReference>
<proteinExistence type="predicted"/>
<sequence>MVGARSPRPTGWETQPLPCDTARCRLTNSQHRGIISCFLKQVL</sequence>
<feature type="non-terminal residue" evidence="1">
    <location>
        <position position="1"/>
    </location>
</feature>
<accession>A0AA35QXC8</accession>
<comment type="caution">
    <text evidence="1">The sequence shown here is derived from an EMBL/GenBank/DDBJ whole genome shotgun (WGS) entry which is preliminary data.</text>
</comment>
<gene>
    <name evidence="1" type="ORF">GBAR_LOCUS1592</name>
</gene>
<dbReference type="AlphaFoldDB" id="A0AA35QXC8"/>
<dbReference type="EMBL" id="CASHTH010000237">
    <property type="protein sequence ID" value="CAI7995025.1"/>
    <property type="molecule type" value="Genomic_DNA"/>
</dbReference>
<name>A0AA35QXC8_GEOBA</name>
<organism evidence="1 2">
    <name type="scientific">Geodia barretti</name>
    <name type="common">Barrett's horny sponge</name>
    <dbReference type="NCBI Taxonomy" id="519541"/>
    <lineage>
        <taxon>Eukaryota</taxon>
        <taxon>Metazoa</taxon>
        <taxon>Porifera</taxon>
        <taxon>Demospongiae</taxon>
        <taxon>Heteroscleromorpha</taxon>
        <taxon>Tetractinellida</taxon>
        <taxon>Astrophorina</taxon>
        <taxon>Geodiidae</taxon>
        <taxon>Geodia</taxon>
    </lineage>
</organism>
<evidence type="ECO:0000313" key="1">
    <source>
        <dbReference type="EMBL" id="CAI7995025.1"/>
    </source>
</evidence>